<comment type="caution">
    <text evidence="2">The sequence shown here is derived from an EMBL/GenBank/DDBJ whole genome shotgun (WGS) entry which is preliminary data.</text>
</comment>
<dbReference type="EMBL" id="JBHSBM010000005">
    <property type="protein sequence ID" value="MFC4056905.1"/>
    <property type="molecule type" value="Genomic_DNA"/>
</dbReference>
<keyword evidence="3" id="KW-1185">Reference proteome</keyword>
<evidence type="ECO:0000256" key="1">
    <source>
        <dbReference type="SAM" id="MobiDB-lite"/>
    </source>
</evidence>
<protein>
    <submittedName>
        <fullName evidence="2">DUF3618 domain-containing protein</fullName>
    </submittedName>
</protein>
<feature type="region of interest" description="Disordered" evidence="1">
    <location>
        <begin position="315"/>
        <end position="337"/>
    </location>
</feature>
<feature type="region of interest" description="Disordered" evidence="1">
    <location>
        <begin position="1"/>
        <end position="93"/>
    </location>
</feature>
<proteinExistence type="predicted"/>
<reference evidence="3" key="1">
    <citation type="journal article" date="2019" name="Int. J. Syst. Evol. Microbiol.">
        <title>The Global Catalogue of Microorganisms (GCM) 10K type strain sequencing project: providing services to taxonomists for standard genome sequencing and annotation.</title>
        <authorList>
            <consortium name="The Broad Institute Genomics Platform"/>
            <consortium name="The Broad Institute Genome Sequencing Center for Infectious Disease"/>
            <person name="Wu L."/>
            <person name="Ma J."/>
        </authorList>
    </citation>
    <scope>NUCLEOTIDE SEQUENCE [LARGE SCALE GENOMIC DNA]</scope>
    <source>
        <strain evidence="3">TBRC 4489</strain>
    </source>
</reference>
<organism evidence="2 3">
    <name type="scientific">Planomonospora corallina</name>
    <dbReference type="NCBI Taxonomy" id="1806052"/>
    <lineage>
        <taxon>Bacteria</taxon>
        <taxon>Bacillati</taxon>
        <taxon>Actinomycetota</taxon>
        <taxon>Actinomycetes</taxon>
        <taxon>Streptosporangiales</taxon>
        <taxon>Streptosporangiaceae</taxon>
        <taxon>Planomonospora</taxon>
    </lineage>
</organism>
<dbReference type="InterPro" id="IPR022062">
    <property type="entry name" value="DUF3618"/>
</dbReference>
<evidence type="ECO:0000313" key="3">
    <source>
        <dbReference type="Proteomes" id="UP001595850"/>
    </source>
</evidence>
<gene>
    <name evidence="2" type="ORF">ACFOWE_01270</name>
</gene>
<dbReference type="RefSeq" id="WP_377284864.1">
    <property type="nucleotide sequence ID" value="NZ_JBHSBM010000005.1"/>
</dbReference>
<sequence length="337" mass="35133">MSETDPGPGRDMSEAGVTGARRQEIGTPIPSDERGSLNIPPNEPETRPGAGSGRGASTGDLGLPPWEGGTPQSFGSDAGAVRGPQSPEEAVRREIEETRRELGDSVEALMHKTDVKGRVQEKAAHMGDDLKRMGAATAGTATGLVDRVKGAAPEMLDKAKQATPAEVRHAAERVSTEAGRRPAATLAVLGAVALVVVRVLRNRRSSPSGTGKAKLVTGGAVAAGVSKLMRSKSPATRMPRITKGGTSATRMPRLITSSPTGTGMPRLRKHNPTGLGRLKFRQSRPFGAGFLSSGKGKPVDIGILRFQRSKPAGTGILRFGKKEPAGGALARLRGKSR</sequence>
<accession>A0ABV8I1L7</accession>
<evidence type="ECO:0000313" key="2">
    <source>
        <dbReference type="EMBL" id="MFC4056905.1"/>
    </source>
</evidence>
<dbReference type="Pfam" id="PF12277">
    <property type="entry name" value="DUF3618"/>
    <property type="match status" value="1"/>
</dbReference>
<feature type="region of interest" description="Disordered" evidence="1">
    <location>
        <begin position="230"/>
        <end position="276"/>
    </location>
</feature>
<dbReference type="Proteomes" id="UP001595850">
    <property type="component" value="Unassembled WGS sequence"/>
</dbReference>
<feature type="compositionally biased region" description="Polar residues" evidence="1">
    <location>
        <begin position="244"/>
        <end position="261"/>
    </location>
</feature>
<name>A0ABV8I1L7_9ACTN</name>